<dbReference type="InterPro" id="IPR023476">
    <property type="entry name" value="Pep_tRNA_hydro_II_dom_sf"/>
</dbReference>
<evidence type="ECO:0000256" key="1">
    <source>
        <dbReference type="ARBA" id="ARBA00013260"/>
    </source>
</evidence>
<feature type="region of interest" description="Disordered" evidence="5">
    <location>
        <begin position="43"/>
        <end position="86"/>
    </location>
</feature>
<dbReference type="Pfam" id="PF01981">
    <property type="entry name" value="PTH2"/>
    <property type="match status" value="1"/>
</dbReference>
<evidence type="ECO:0000256" key="2">
    <source>
        <dbReference type="ARBA" id="ARBA00022801"/>
    </source>
</evidence>
<evidence type="ECO:0000256" key="3">
    <source>
        <dbReference type="ARBA" id="ARBA00038050"/>
    </source>
</evidence>
<keyword evidence="6" id="KW-0472">Membrane</keyword>
<dbReference type="InterPro" id="IPR002833">
    <property type="entry name" value="PTH2"/>
</dbReference>
<dbReference type="Gene3D" id="3.40.1490.10">
    <property type="entry name" value="Bit1"/>
    <property type="match status" value="1"/>
</dbReference>
<sequence length="204" mass="21721">MSSGESTFPQLHLNINQHTAAAIAVAAAASFALGYWIGSPRISSSNSARPPASALPRSLRPSESFGTFTPRSPAPSEPCTPRGSVNGDISGEFMKLAIVVNKSLDMGPAKIAQHCAHATLAQFKKLHKKRDPGLRRWEMAQAPKVIVGADDEEAMQELRNQARNQELSSFMVQDGNGSNDLTVLAIGPGDGNAIDRVVGHLKLL</sequence>
<accession>A0AAW1NNH4</accession>
<dbReference type="PANTHER" id="PTHR12649:SF11">
    <property type="entry name" value="PEPTIDYL-TRNA HYDROLASE 2, MITOCHONDRIAL"/>
    <property type="match status" value="1"/>
</dbReference>
<dbReference type="PANTHER" id="PTHR12649">
    <property type="entry name" value="PEPTIDYL-TRNA HYDROLASE 2"/>
    <property type="match status" value="1"/>
</dbReference>
<dbReference type="GO" id="GO:0005829">
    <property type="term" value="C:cytosol"/>
    <property type="evidence" value="ECO:0007669"/>
    <property type="project" value="TreeGrafter"/>
</dbReference>
<feature type="transmembrane region" description="Helical" evidence="6">
    <location>
        <begin position="20"/>
        <end position="38"/>
    </location>
</feature>
<gene>
    <name evidence="7" type="ORF">WJX73_005832</name>
</gene>
<evidence type="ECO:0000256" key="6">
    <source>
        <dbReference type="SAM" id="Phobius"/>
    </source>
</evidence>
<evidence type="ECO:0000313" key="7">
    <source>
        <dbReference type="EMBL" id="KAK9791153.1"/>
    </source>
</evidence>
<dbReference type="FunFam" id="3.40.1490.10:FF:000002">
    <property type="entry name" value="Peptidyl-tRNA hydrolase 2, mitochondrial"/>
    <property type="match status" value="1"/>
</dbReference>
<evidence type="ECO:0000256" key="4">
    <source>
        <dbReference type="ARBA" id="ARBA00048707"/>
    </source>
</evidence>
<comment type="caution">
    <text evidence="7">The sequence shown here is derived from an EMBL/GenBank/DDBJ whole genome shotgun (WGS) entry which is preliminary data.</text>
</comment>
<reference evidence="7 8" key="1">
    <citation type="journal article" date="2024" name="Nat. Commun.">
        <title>Phylogenomics reveals the evolutionary origins of lichenization in chlorophyte algae.</title>
        <authorList>
            <person name="Puginier C."/>
            <person name="Libourel C."/>
            <person name="Otte J."/>
            <person name="Skaloud P."/>
            <person name="Haon M."/>
            <person name="Grisel S."/>
            <person name="Petersen M."/>
            <person name="Berrin J.G."/>
            <person name="Delaux P.M."/>
            <person name="Dal Grande F."/>
            <person name="Keller J."/>
        </authorList>
    </citation>
    <scope>NUCLEOTIDE SEQUENCE [LARGE SCALE GENOMIC DNA]</scope>
    <source>
        <strain evidence="7 8">SAG 2036</strain>
    </source>
</reference>
<keyword evidence="8" id="KW-1185">Reference proteome</keyword>
<dbReference type="EMBL" id="JALJOQ010000182">
    <property type="protein sequence ID" value="KAK9791153.1"/>
    <property type="molecule type" value="Genomic_DNA"/>
</dbReference>
<keyword evidence="6" id="KW-1133">Transmembrane helix</keyword>
<comment type="similarity">
    <text evidence="3">Belongs to the PTH2 family.</text>
</comment>
<dbReference type="AlphaFoldDB" id="A0AAW1NNH4"/>
<comment type="catalytic activity">
    <reaction evidence="4">
        <text>an N-acyl-L-alpha-aminoacyl-tRNA + H2O = an N-acyl-L-amino acid + a tRNA + H(+)</text>
        <dbReference type="Rhea" id="RHEA:54448"/>
        <dbReference type="Rhea" id="RHEA-COMP:10123"/>
        <dbReference type="Rhea" id="RHEA-COMP:13883"/>
        <dbReference type="ChEBI" id="CHEBI:15377"/>
        <dbReference type="ChEBI" id="CHEBI:15378"/>
        <dbReference type="ChEBI" id="CHEBI:59874"/>
        <dbReference type="ChEBI" id="CHEBI:78442"/>
        <dbReference type="ChEBI" id="CHEBI:138191"/>
        <dbReference type="EC" id="3.1.1.29"/>
    </reaction>
</comment>
<keyword evidence="6" id="KW-0812">Transmembrane</keyword>
<keyword evidence="2" id="KW-0378">Hydrolase</keyword>
<evidence type="ECO:0000256" key="5">
    <source>
        <dbReference type="SAM" id="MobiDB-lite"/>
    </source>
</evidence>
<dbReference type="Proteomes" id="UP001465755">
    <property type="component" value="Unassembled WGS sequence"/>
</dbReference>
<proteinExistence type="inferred from homology"/>
<dbReference type="GO" id="GO:0004045">
    <property type="term" value="F:peptidyl-tRNA hydrolase activity"/>
    <property type="evidence" value="ECO:0007669"/>
    <property type="project" value="UniProtKB-EC"/>
</dbReference>
<organism evidence="7 8">
    <name type="scientific">Symbiochloris irregularis</name>
    <dbReference type="NCBI Taxonomy" id="706552"/>
    <lineage>
        <taxon>Eukaryota</taxon>
        <taxon>Viridiplantae</taxon>
        <taxon>Chlorophyta</taxon>
        <taxon>core chlorophytes</taxon>
        <taxon>Trebouxiophyceae</taxon>
        <taxon>Trebouxiales</taxon>
        <taxon>Trebouxiaceae</taxon>
        <taxon>Symbiochloris</taxon>
    </lineage>
</organism>
<protein>
    <recommendedName>
        <fullName evidence="1">peptidyl-tRNA hydrolase</fullName>
        <ecNumber evidence="1">3.1.1.29</ecNumber>
    </recommendedName>
</protein>
<name>A0AAW1NNH4_9CHLO</name>
<dbReference type="EC" id="3.1.1.29" evidence="1"/>
<feature type="compositionally biased region" description="Low complexity" evidence="5">
    <location>
        <begin position="43"/>
        <end position="62"/>
    </location>
</feature>
<dbReference type="SUPFAM" id="SSF102462">
    <property type="entry name" value="Peptidyl-tRNA hydrolase II"/>
    <property type="match status" value="1"/>
</dbReference>
<evidence type="ECO:0000313" key="8">
    <source>
        <dbReference type="Proteomes" id="UP001465755"/>
    </source>
</evidence>